<feature type="binding site" evidence="7">
    <location>
        <position position="34"/>
    </location>
    <ligand>
        <name>substrate</name>
    </ligand>
</feature>
<protein>
    <recommendedName>
        <fullName evidence="7">Shikimate kinase</fullName>
        <shortName evidence="7">SK</shortName>
        <ecNumber evidence="7">2.7.1.71</ecNumber>
    </recommendedName>
</protein>
<gene>
    <name evidence="7" type="primary">aroK</name>
    <name evidence="8" type="ORF">FC774_05480</name>
    <name evidence="9" type="ORF">FDB51_05190</name>
</gene>
<dbReference type="PANTHER" id="PTHR21087:SF16">
    <property type="entry name" value="SHIKIMATE KINASE 1, CHLOROPLASTIC"/>
    <property type="match status" value="1"/>
</dbReference>
<dbReference type="UniPathway" id="UPA00053">
    <property type="reaction ID" value="UER00088"/>
</dbReference>
<evidence type="ECO:0000313" key="11">
    <source>
        <dbReference type="Proteomes" id="UP000476820"/>
    </source>
</evidence>
<reference evidence="10 11" key="1">
    <citation type="submission" date="2019-04" db="EMBL/GenBank/DDBJ databases">
        <title>Genome sequencing of Clostridium botulinum Groups I-IV and Clostridium butyricum.</title>
        <authorList>
            <person name="Brunt J."/>
            <person name="Van Vliet A.H.M."/>
            <person name="Stringer S.C."/>
            <person name="Carter A.T."/>
            <person name="Peck M.W."/>
        </authorList>
    </citation>
    <scope>NUCLEOTIDE SEQUENCE [LARGE SCALE GENOMIC DNA]</scope>
    <source>
        <strain evidence="8 11">1605</strain>
        <strain evidence="9 10">CB-K-33E</strain>
    </source>
</reference>
<dbReference type="AlphaFoldDB" id="A0A0M1LVK4"/>
<evidence type="ECO:0000256" key="6">
    <source>
        <dbReference type="ARBA" id="ARBA00023141"/>
    </source>
</evidence>
<dbReference type="GO" id="GO:0005524">
    <property type="term" value="F:ATP binding"/>
    <property type="evidence" value="ECO:0007669"/>
    <property type="project" value="UniProtKB-UniRule"/>
</dbReference>
<dbReference type="GO" id="GO:0000287">
    <property type="term" value="F:magnesium ion binding"/>
    <property type="evidence" value="ECO:0007669"/>
    <property type="project" value="UniProtKB-UniRule"/>
</dbReference>
<dbReference type="Proteomes" id="UP000473681">
    <property type="component" value="Unassembled WGS sequence"/>
</dbReference>
<evidence type="ECO:0000256" key="7">
    <source>
        <dbReference type="HAMAP-Rule" id="MF_00109"/>
    </source>
</evidence>
<comment type="caution">
    <text evidence="8">The sequence shown here is derived from an EMBL/GenBank/DDBJ whole genome shotgun (WGS) entry which is preliminary data.</text>
</comment>
<dbReference type="GO" id="GO:0009073">
    <property type="term" value="P:aromatic amino acid family biosynthetic process"/>
    <property type="evidence" value="ECO:0007669"/>
    <property type="project" value="UniProtKB-KW"/>
</dbReference>
<dbReference type="Pfam" id="PF01202">
    <property type="entry name" value="SKI"/>
    <property type="match status" value="1"/>
</dbReference>
<dbReference type="PRINTS" id="PR01100">
    <property type="entry name" value="SHIKIMTKNASE"/>
</dbReference>
<comment type="catalytic activity">
    <reaction evidence="7">
        <text>shikimate + ATP = 3-phosphoshikimate + ADP + H(+)</text>
        <dbReference type="Rhea" id="RHEA:13121"/>
        <dbReference type="ChEBI" id="CHEBI:15378"/>
        <dbReference type="ChEBI" id="CHEBI:30616"/>
        <dbReference type="ChEBI" id="CHEBI:36208"/>
        <dbReference type="ChEBI" id="CHEBI:145989"/>
        <dbReference type="ChEBI" id="CHEBI:456216"/>
        <dbReference type="EC" id="2.7.1.71"/>
    </reaction>
</comment>
<comment type="pathway">
    <text evidence="7">Metabolic intermediate biosynthesis; chorismate biosynthesis; chorismate from D-erythrose 4-phosphate and phosphoenolpyruvate: step 5/7.</text>
</comment>
<keyword evidence="7" id="KW-0460">Magnesium</keyword>
<comment type="subunit">
    <text evidence="7">Monomer.</text>
</comment>
<dbReference type="GO" id="GO:0008652">
    <property type="term" value="P:amino acid biosynthetic process"/>
    <property type="evidence" value="ECO:0007669"/>
    <property type="project" value="UniProtKB-KW"/>
</dbReference>
<dbReference type="GO" id="GO:0004765">
    <property type="term" value="F:shikimate kinase activity"/>
    <property type="evidence" value="ECO:0007669"/>
    <property type="project" value="UniProtKB-UniRule"/>
</dbReference>
<feature type="binding site" evidence="7">
    <location>
        <position position="133"/>
    </location>
    <ligand>
        <name>substrate</name>
    </ligand>
</feature>
<dbReference type="EC" id="2.7.1.71" evidence="7"/>
<dbReference type="Proteomes" id="UP000476820">
    <property type="component" value="Unassembled WGS sequence"/>
</dbReference>
<keyword evidence="2 7" id="KW-0808">Transferase</keyword>
<keyword evidence="6 7" id="KW-0057">Aromatic amino acid biosynthesis</keyword>
<comment type="caution">
    <text evidence="7">Lacks conserved residue(s) required for the propagation of feature annotation.</text>
</comment>
<evidence type="ECO:0000313" key="9">
    <source>
        <dbReference type="EMBL" id="NFN34537.1"/>
    </source>
</evidence>
<dbReference type="Gene3D" id="3.40.50.300">
    <property type="entry name" value="P-loop containing nucleotide triphosphate hydrolases"/>
    <property type="match status" value="1"/>
</dbReference>
<evidence type="ECO:0000256" key="1">
    <source>
        <dbReference type="ARBA" id="ARBA00022605"/>
    </source>
</evidence>
<keyword evidence="4 7" id="KW-0418">Kinase</keyword>
<dbReference type="OrthoDB" id="9800332at2"/>
<comment type="similarity">
    <text evidence="7">Belongs to the shikimate kinase family.</text>
</comment>
<evidence type="ECO:0000256" key="5">
    <source>
        <dbReference type="ARBA" id="ARBA00022840"/>
    </source>
</evidence>
<dbReference type="RefSeq" id="WP_012449633.1">
    <property type="nucleotide sequence ID" value="NZ_CP010520.1"/>
</dbReference>
<dbReference type="InterPro" id="IPR027417">
    <property type="entry name" value="P-loop_NTPase"/>
</dbReference>
<evidence type="ECO:0000256" key="2">
    <source>
        <dbReference type="ARBA" id="ARBA00022679"/>
    </source>
</evidence>
<feature type="binding site" evidence="7">
    <location>
        <position position="116"/>
    </location>
    <ligand>
        <name>ATP</name>
        <dbReference type="ChEBI" id="CHEBI:30616"/>
    </ligand>
</feature>
<evidence type="ECO:0000313" key="8">
    <source>
        <dbReference type="EMBL" id="NFF87324.1"/>
    </source>
</evidence>
<evidence type="ECO:0000256" key="4">
    <source>
        <dbReference type="ARBA" id="ARBA00022777"/>
    </source>
</evidence>
<keyword evidence="7" id="KW-0479">Metal-binding</keyword>
<evidence type="ECO:0000256" key="3">
    <source>
        <dbReference type="ARBA" id="ARBA00022741"/>
    </source>
</evidence>
<dbReference type="InterPro" id="IPR031322">
    <property type="entry name" value="Shikimate/glucono_kinase"/>
</dbReference>
<organism evidence="8 11">
    <name type="scientific">Clostridium botulinum</name>
    <dbReference type="NCBI Taxonomy" id="1491"/>
    <lineage>
        <taxon>Bacteria</taxon>
        <taxon>Bacillati</taxon>
        <taxon>Bacillota</taxon>
        <taxon>Clostridia</taxon>
        <taxon>Eubacteriales</taxon>
        <taxon>Clostridiaceae</taxon>
        <taxon>Clostridium</taxon>
    </lineage>
</organism>
<dbReference type="InterPro" id="IPR000623">
    <property type="entry name" value="Shikimate_kinase/TSH1"/>
</dbReference>
<comment type="function">
    <text evidence="7">Catalyzes the specific phosphorylation of the 3-hydroxyl group of shikimic acid using ATP as a cosubstrate.</text>
</comment>
<dbReference type="EMBL" id="SWVK01000005">
    <property type="protein sequence ID" value="NFN34537.1"/>
    <property type="molecule type" value="Genomic_DNA"/>
</dbReference>
<dbReference type="SMR" id="A0A0M1LVK4"/>
<dbReference type="PANTHER" id="PTHR21087">
    <property type="entry name" value="SHIKIMATE KINASE"/>
    <property type="match status" value="1"/>
</dbReference>
<feature type="binding site" evidence="7">
    <location>
        <position position="57"/>
    </location>
    <ligand>
        <name>substrate</name>
    </ligand>
</feature>
<dbReference type="CDD" id="cd00464">
    <property type="entry name" value="SK"/>
    <property type="match status" value="1"/>
</dbReference>
<comment type="subcellular location">
    <subcellularLocation>
        <location evidence="7">Cytoplasm</location>
    </subcellularLocation>
</comment>
<feature type="binding site" evidence="7">
    <location>
        <position position="79"/>
    </location>
    <ligand>
        <name>substrate</name>
    </ligand>
</feature>
<name>A0A0M1LVK4_CLOBO</name>
<dbReference type="GO" id="GO:0005829">
    <property type="term" value="C:cytosol"/>
    <property type="evidence" value="ECO:0007669"/>
    <property type="project" value="TreeGrafter"/>
</dbReference>
<dbReference type="SUPFAM" id="SSF52540">
    <property type="entry name" value="P-loop containing nucleoside triphosphate hydrolases"/>
    <property type="match status" value="1"/>
</dbReference>
<proteinExistence type="inferred from homology"/>
<keyword evidence="3 7" id="KW-0547">Nucleotide-binding</keyword>
<feature type="binding site" evidence="7">
    <location>
        <position position="16"/>
    </location>
    <ligand>
        <name>Mg(2+)</name>
        <dbReference type="ChEBI" id="CHEBI:18420"/>
    </ligand>
</feature>
<dbReference type="EMBL" id="SWOV01000010">
    <property type="protein sequence ID" value="NFF87324.1"/>
    <property type="molecule type" value="Genomic_DNA"/>
</dbReference>
<keyword evidence="7" id="KW-0963">Cytoplasm</keyword>
<feature type="binding site" evidence="7">
    <location>
        <begin position="12"/>
        <end position="17"/>
    </location>
    <ligand>
        <name>ATP</name>
        <dbReference type="ChEBI" id="CHEBI:30616"/>
    </ligand>
</feature>
<dbReference type="HAMAP" id="MF_00109">
    <property type="entry name" value="Shikimate_kinase"/>
    <property type="match status" value="1"/>
</dbReference>
<keyword evidence="5 7" id="KW-0067">ATP-binding</keyword>
<dbReference type="GO" id="GO:0009423">
    <property type="term" value="P:chorismate biosynthetic process"/>
    <property type="evidence" value="ECO:0007669"/>
    <property type="project" value="UniProtKB-UniRule"/>
</dbReference>
<keyword evidence="1 7" id="KW-0028">Amino-acid biosynthesis</keyword>
<sequence length="165" mass="18756">MKNKVFLIGMPGCGKSTIGELISKELLLKFIDMDIYIEEKTSKTISELFEQGEDYFRDIESEACKEIIKYDNVVIATGGGVVKKGINVETLKNNGLVIFIDRPVEKIISDIDVSRRPLLKNGKERIIGLYKERYDIYNKACHKIVVNDGTIDEVIEEIKKIIINN</sequence>
<comment type="cofactor">
    <cofactor evidence="7">
        <name>Mg(2+)</name>
        <dbReference type="ChEBI" id="CHEBI:18420"/>
    </cofactor>
    <text evidence="7">Binds 1 Mg(2+) ion per subunit.</text>
</comment>
<accession>A0A0M1LVK4</accession>
<evidence type="ECO:0000313" key="10">
    <source>
        <dbReference type="Proteomes" id="UP000473681"/>
    </source>
</evidence>